<evidence type="ECO:0000313" key="2">
    <source>
        <dbReference type="Proteomes" id="UP000536773"/>
    </source>
</evidence>
<protein>
    <submittedName>
        <fullName evidence="1">Uncharacterized protein</fullName>
    </submittedName>
</protein>
<dbReference type="EMBL" id="JABBJH010000021">
    <property type="protein sequence ID" value="NMK39822.1"/>
    <property type="molecule type" value="Genomic_DNA"/>
</dbReference>
<dbReference type="Proteomes" id="UP000536773">
    <property type="component" value="Unassembled WGS sequence"/>
</dbReference>
<comment type="caution">
    <text evidence="1">The sequence shown here is derived from an EMBL/GenBank/DDBJ whole genome shotgun (WGS) entry which is preliminary data.</text>
</comment>
<evidence type="ECO:0000313" key="1">
    <source>
        <dbReference type="EMBL" id="NMK39822.1"/>
    </source>
</evidence>
<organism evidence="1 2">
    <name type="scientific">Megasphaera elsdenii</name>
    <dbReference type="NCBI Taxonomy" id="907"/>
    <lineage>
        <taxon>Bacteria</taxon>
        <taxon>Bacillati</taxon>
        <taxon>Bacillota</taxon>
        <taxon>Negativicutes</taxon>
        <taxon>Veillonellales</taxon>
        <taxon>Veillonellaceae</taxon>
        <taxon>Megasphaera</taxon>
    </lineage>
</organism>
<reference evidence="1 2" key="1">
    <citation type="submission" date="2020-04" db="EMBL/GenBank/DDBJ databases">
        <authorList>
            <person name="Hitch T.C.A."/>
            <person name="Wylensek D."/>
            <person name="Clavel T."/>
        </authorList>
    </citation>
    <scope>NUCLEOTIDE SEQUENCE [LARGE SCALE GENOMIC DNA]</scope>
    <source>
        <strain evidence="1 2">WCA-386-APC-2A</strain>
    </source>
</reference>
<dbReference type="AlphaFoldDB" id="A0A848EVA5"/>
<dbReference type="RefSeq" id="WP_169013910.1">
    <property type="nucleotide sequence ID" value="NZ_JABBJH010000021.1"/>
</dbReference>
<proteinExistence type="predicted"/>
<accession>A0A848EVA5</accession>
<gene>
    <name evidence="1" type="ORF">HG933_10685</name>
</gene>
<name>A0A848EVA5_MEGEL</name>
<sequence length="148" mass="15979">MNTQHYVAGFNASGRRVVTILCEYDPTDPSSESLLKADKEKAAKLASDATVIELIDQATFEQYMSNCVRDMQTGKPIPYVAPEPTAEEKAVAEKAKLASEYEANKSEMLNALQSATMAGNADAVASIQQDYKDMTAAYKEAVEGVTTA</sequence>